<dbReference type="Pfam" id="PF07859">
    <property type="entry name" value="Abhydrolase_3"/>
    <property type="match status" value="1"/>
</dbReference>
<dbReference type="InterPro" id="IPR013094">
    <property type="entry name" value="AB_hydrolase_3"/>
</dbReference>
<dbReference type="GO" id="GO:0016787">
    <property type="term" value="F:hydrolase activity"/>
    <property type="evidence" value="ECO:0007669"/>
    <property type="project" value="InterPro"/>
</dbReference>
<dbReference type="EMBL" id="KQ990128">
    <property type="protein sequence ID" value="KZV53626.1"/>
    <property type="molecule type" value="Genomic_DNA"/>
</dbReference>
<proteinExistence type="inferred from homology"/>
<dbReference type="AlphaFoldDB" id="A0A2Z7D976"/>
<dbReference type="SUPFAM" id="SSF53474">
    <property type="entry name" value="alpha/beta-Hydrolases"/>
    <property type="match status" value="1"/>
</dbReference>
<feature type="domain" description="Alpha/beta hydrolase fold-3" evidence="2">
    <location>
        <begin position="75"/>
        <end position="280"/>
    </location>
</feature>
<accession>A0A2Z7D976</accession>
<evidence type="ECO:0000313" key="4">
    <source>
        <dbReference type="Proteomes" id="UP000250235"/>
    </source>
</evidence>
<name>A0A2Z7D976_9LAMI</name>
<comment type="similarity">
    <text evidence="1">Belongs to the 'GDXG' lipolytic enzyme family.</text>
</comment>
<sequence length="303" mass="33298">MASDSKEIAFDLQAFRIYNDGSIKRFIPIQFIPPSDDPNAAVRSKDVVIDSETGLSVRIFMPGRRCDANQKLPLVVYTHGGAFCIGSATGLTYHNHLTNLVEKAKAIAVSVQYRLAPEHPLPTAFDDSWAAFRWVAAHATSEGPDPWLNEHADFRRVFVGGDSAGGNIANDVAVRAGDSKLPGVEVEGIFLVHPWFGGKEEDKLYKLLCPTSSGRDDDPRLNPAVDPRIGKMAGRRVLFFLAEQDSLRNRGMAYSEGLKKSEWSGEVEIMESLGEGHCFHLFNPNKDTAAALVDRLVAFINGR</sequence>
<organism evidence="3 4">
    <name type="scientific">Dorcoceras hygrometricum</name>
    <dbReference type="NCBI Taxonomy" id="472368"/>
    <lineage>
        <taxon>Eukaryota</taxon>
        <taxon>Viridiplantae</taxon>
        <taxon>Streptophyta</taxon>
        <taxon>Embryophyta</taxon>
        <taxon>Tracheophyta</taxon>
        <taxon>Spermatophyta</taxon>
        <taxon>Magnoliopsida</taxon>
        <taxon>eudicotyledons</taxon>
        <taxon>Gunneridae</taxon>
        <taxon>Pentapetalae</taxon>
        <taxon>asterids</taxon>
        <taxon>lamiids</taxon>
        <taxon>Lamiales</taxon>
        <taxon>Gesneriaceae</taxon>
        <taxon>Didymocarpoideae</taxon>
        <taxon>Trichosporeae</taxon>
        <taxon>Loxocarpinae</taxon>
        <taxon>Dorcoceras</taxon>
    </lineage>
</organism>
<dbReference type="Proteomes" id="UP000250235">
    <property type="component" value="Unassembled WGS sequence"/>
</dbReference>
<evidence type="ECO:0000256" key="1">
    <source>
        <dbReference type="ARBA" id="ARBA00010515"/>
    </source>
</evidence>
<keyword evidence="4" id="KW-1185">Reference proteome</keyword>
<evidence type="ECO:0000313" key="3">
    <source>
        <dbReference type="EMBL" id="KZV53626.1"/>
    </source>
</evidence>
<protein>
    <submittedName>
        <fullName evidence="3">Putative carboxylesterase 13</fullName>
    </submittedName>
</protein>
<dbReference type="InterPro" id="IPR050466">
    <property type="entry name" value="Carboxylest/Gibb_receptor"/>
</dbReference>
<dbReference type="PANTHER" id="PTHR23024">
    <property type="entry name" value="ARYLACETAMIDE DEACETYLASE"/>
    <property type="match status" value="1"/>
</dbReference>
<gene>
    <name evidence="3" type="ORF">F511_29103</name>
</gene>
<dbReference type="InterPro" id="IPR029058">
    <property type="entry name" value="AB_hydrolase_fold"/>
</dbReference>
<dbReference type="OrthoDB" id="408631at2759"/>
<reference evidence="3 4" key="1">
    <citation type="journal article" date="2015" name="Proc. Natl. Acad. Sci. U.S.A.">
        <title>The resurrection genome of Boea hygrometrica: A blueprint for survival of dehydration.</title>
        <authorList>
            <person name="Xiao L."/>
            <person name="Yang G."/>
            <person name="Zhang L."/>
            <person name="Yang X."/>
            <person name="Zhao S."/>
            <person name="Ji Z."/>
            <person name="Zhou Q."/>
            <person name="Hu M."/>
            <person name="Wang Y."/>
            <person name="Chen M."/>
            <person name="Xu Y."/>
            <person name="Jin H."/>
            <person name="Xiao X."/>
            <person name="Hu G."/>
            <person name="Bao F."/>
            <person name="Hu Y."/>
            <person name="Wan P."/>
            <person name="Li L."/>
            <person name="Deng X."/>
            <person name="Kuang T."/>
            <person name="Xiang C."/>
            <person name="Zhu J.K."/>
            <person name="Oliver M.J."/>
            <person name="He Y."/>
        </authorList>
    </citation>
    <scope>NUCLEOTIDE SEQUENCE [LARGE SCALE GENOMIC DNA]</scope>
    <source>
        <strain evidence="4">cv. XS01</strain>
    </source>
</reference>
<dbReference type="Gene3D" id="3.40.50.1820">
    <property type="entry name" value="alpha/beta hydrolase"/>
    <property type="match status" value="1"/>
</dbReference>
<dbReference type="PANTHER" id="PTHR23024:SF621">
    <property type="entry name" value="CARBOXYLESTERASE 2-RELATED"/>
    <property type="match status" value="1"/>
</dbReference>
<evidence type="ECO:0000259" key="2">
    <source>
        <dbReference type="Pfam" id="PF07859"/>
    </source>
</evidence>